<evidence type="ECO:0000256" key="8">
    <source>
        <dbReference type="ARBA" id="ARBA00023033"/>
    </source>
</evidence>
<keyword evidence="7 10" id="KW-0408">Iron</keyword>
<keyword evidence="6 10" id="KW-0560">Oxidoreductase</keyword>
<comment type="subcellular location">
    <subcellularLocation>
        <location evidence="2">Membrane</location>
    </subcellularLocation>
</comment>
<evidence type="ECO:0000256" key="1">
    <source>
        <dbReference type="ARBA" id="ARBA00001971"/>
    </source>
</evidence>
<dbReference type="Proteomes" id="UP000607653">
    <property type="component" value="Unassembled WGS sequence"/>
</dbReference>
<evidence type="ECO:0000256" key="10">
    <source>
        <dbReference type="RuleBase" id="RU000461"/>
    </source>
</evidence>
<evidence type="ECO:0000313" key="11">
    <source>
        <dbReference type="EMBL" id="DAD35313.1"/>
    </source>
</evidence>
<organism evidence="11 12">
    <name type="scientific">Nelumbo nucifera</name>
    <name type="common">Sacred lotus</name>
    <dbReference type="NCBI Taxonomy" id="4432"/>
    <lineage>
        <taxon>Eukaryota</taxon>
        <taxon>Viridiplantae</taxon>
        <taxon>Streptophyta</taxon>
        <taxon>Embryophyta</taxon>
        <taxon>Tracheophyta</taxon>
        <taxon>Spermatophyta</taxon>
        <taxon>Magnoliopsida</taxon>
        <taxon>Proteales</taxon>
        <taxon>Nelumbonaceae</taxon>
        <taxon>Nelumbo</taxon>
    </lineage>
</organism>
<keyword evidence="5 10" id="KW-0479">Metal-binding</keyword>
<reference evidence="11 12" key="1">
    <citation type="journal article" date="2020" name="Mol. Biol. Evol.">
        <title>Distinct Expression and Methylation Patterns for Genes with Different Fates following a Single Whole-Genome Duplication in Flowering Plants.</title>
        <authorList>
            <person name="Shi T."/>
            <person name="Rahmani R.S."/>
            <person name="Gugger P.F."/>
            <person name="Wang M."/>
            <person name="Li H."/>
            <person name="Zhang Y."/>
            <person name="Li Z."/>
            <person name="Wang Q."/>
            <person name="Van de Peer Y."/>
            <person name="Marchal K."/>
            <person name="Chen J."/>
        </authorList>
    </citation>
    <scope>NUCLEOTIDE SEQUENCE [LARGE SCALE GENOMIC DNA]</scope>
    <source>
        <tissue evidence="11">Leaf</tissue>
    </source>
</reference>
<protein>
    <recommendedName>
        <fullName evidence="13">Cytochrome P450 CYP736A12-like</fullName>
    </recommendedName>
</protein>
<dbReference type="GO" id="GO:0004497">
    <property type="term" value="F:monooxygenase activity"/>
    <property type="evidence" value="ECO:0007669"/>
    <property type="project" value="UniProtKB-KW"/>
</dbReference>
<evidence type="ECO:0000256" key="6">
    <source>
        <dbReference type="ARBA" id="ARBA00023002"/>
    </source>
</evidence>
<proteinExistence type="inferred from homology"/>
<dbReference type="EMBL" id="DUZY01000004">
    <property type="protein sequence ID" value="DAD35313.1"/>
    <property type="molecule type" value="Genomic_DNA"/>
</dbReference>
<sequence length="209" mass="23501">MFGPLDGTLASVWSENADQEFIPERFMGTDVDLRGRDHFQLLPFGSGRRSCPGMQLGLTVIRLQRLPPGPPGLPVLGNLHMLGQLPHRDLHRLANKYGPIMYMRLGLVPTVVVSSPEAAALFLKTHDLAFASRPTLKAFEYMAYGSKGLAFSKYGPYWRFIRRLCTTELFTDSKVHSFKATRKEEFAHFCTSLKQAAEADMIVDLKEKI</sequence>
<dbReference type="PANTHER" id="PTHR47943">
    <property type="entry name" value="CYTOCHROME P450 93A3-LIKE"/>
    <property type="match status" value="1"/>
</dbReference>
<evidence type="ECO:0000256" key="2">
    <source>
        <dbReference type="ARBA" id="ARBA00004370"/>
    </source>
</evidence>
<dbReference type="InterPro" id="IPR017972">
    <property type="entry name" value="Cyt_P450_CS"/>
</dbReference>
<evidence type="ECO:0008006" key="13">
    <source>
        <dbReference type="Google" id="ProtNLM"/>
    </source>
</evidence>
<comment type="similarity">
    <text evidence="3 10">Belongs to the cytochrome P450 family.</text>
</comment>
<evidence type="ECO:0000256" key="7">
    <source>
        <dbReference type="ARBA" id="ARBA00023004"/>
    </source>
</evidence>
<dbReference type="GO" id="GO:0005506">
    <property type="term" value="F:iron ion binding"/>
    <property type="evidence" value="ECO:0007669"/>
    <property type="project" value="InterPro"/>
</dbReference>
<dbReference type="GO" id="GO:0020037">
    <property type="term" value="F:heme binding"/>
    <property type="evidence" value="ECO:0007669"/>
    <property type="project" value="InterPro"/>
</dbReference>
<keyword evidence="12" id="KW-1185">Reference proteome</keyword>
<gene>
    <name evidence="11" type="ORF">HUJ06_005953</name>
</gene>
<dbReference type="Pfam" id="PF00067">
    <property type="entry name" value="p450"/>
    <property type="match status" value="2"/>
</dbReference>
<dbReference type="Gene3D" id="1.10.630.10">
    <property type="entry name" value="Cytochrome P450"/>
    <property type="match status" value="2"/>
</dbReference>
<dbReference type="PANTHER" id="PTHR47943:SF2">
    <property type="entry name" value="CYTOCHROME P450"/>
    <property type="match status" value="1"/>
</dbReference>
<keyword evidence="9" id="KW-0472">Membrane</keyword>
<dbReference type="InterPro" id="IPR036396">
    <property type="entry name" value="Cyt_P450_sf"/>
</dbReference>
<dbReference type="SUPFAM" id="SSF48264">
    <property type="entry name" value="Cytochrome P450"/>
    <property type="match status" value="2"/>
</dbReference>
<comment type="caution">
    <text evidence="11">The sequence shown here is derived from an EMBL/GenBank/DDBJ whole genome shotgun (WGS) entry which is preliminary data.</text>
</comment>
<evidence type="ECO:0000256" key="9">
    <source>
        <dbReference type="ARBA" id="ARBA00023136"/>
    </source>
</evidence>
<comment type="cofactor">
    <cofactor evidence="1">
        <name>heme</name>
        <dbReference type="ChEBI" id="CHEBI:30413"/>
    </cofactor>
</comment>
<name>A0A822YT83_NELNU</name>
<dbReference type="AlphaFoldDB" id="A0A822YT83"/>
<evidence type="ECO:0000256" key="5">
    <source>
        <dbReference type="ARBA" id="ARBA00022723"/>
    </source>
</evidence>
<dbReference type="GO" id="GO:0016705">
    <property type="term" value="F:oxidoreductase activity, acting on paired donors, with incorporation or reduction of molecular oxygen"/>
    <property type="evidence" value="ECO:0007669"/>
    <property type="project" value="InterPro"/>
</dbReference>
<evidence type="ECO:0000256" key="3">
    <source>
        <dbReference type="ARBA" id="ARBA00010617"/>
    </source>
</evidence>
<evidence type="ECO:0000313" key="12">
    <source>
        <dbReference type="Proteomes" id="UP000607653"/>
    </source>
</evidence>
<dbReference type="PROSITE" id="PS00086">
    <property type="entry name" value="CYTOCHROME_P450"/>
    <property type="match status" value="1"/>
</dbReference>
<dbReference type="GO" id="GO:0016020">
    <property type="term" value="C:membrane"/>
    <property type="evidence" value="ECO:0007669"/>
    <property type="project" value="UniProtKB-SubCell"/>
</dbReference>
<accession>A0A822YT83</accession>
<dbReference type="InterPro" id="IPR001128">
    <property type="entry name" value="Cyt_P450"/>
</dbReference>
<keyword evidence="8 10" id="KW-0503">Monooxygenase</keyword>
<keyword evidence="4 10" id="KW-0349">Heme</keyword>
<evidence type="ECO:0000256" key="4">
    <source>
        <dbReference type="ARBA" id="ARBA00022617"/>
    </source>
</evidence>